<name>A0A9W9MU00_9EURO</name>
<organism evidence="2 3">
    <name type="scientific">Penicillium cf. griseofulvum</name>
    <dbReference type="NCBI Taxonomy" id="2972120"/>
    <lineage>
        <taxon>Eukaryota</taxon>
        <taxon>Fungi</taxon>
        <taxon>Dikarya</taxon>
        <taxon>Ascomycota</taxon>
        <taxon>Pezizomycotina</taxon>
        <taxon>Eurotiomycetes</taxon>
        <taxon>Eurotiomycetidae</taxon>
        <taxon>Eurotiales</taxon>
        <taxon>Aspergillaceae</taxon>
        <taxon>Penicillium</taxon>
    </lineage>
</organism>
<dbReference type="EMBL" id="JAPQKP010000002">
    <property type="protein sequence ID" value="KAJ5207367.1"/>
    <property type="molecule type" value="Genomic_DNA"/>
</dbReference>
<accession>A0A9W9MU00</accession>
<dbReference type="OrthoDB" id="3029470at2759"/>
<keyword evidence="3" id="KW-1185">Reference proteome</keyword>
<dbReference type="Proteomes" id="UP001150879">
    <property type="component" value="Unassembled WGS sequence"/>
</dbReference>
<reference evidence="2" key="1">
    <citation type="submission" date="2022-11" db="EMBL/GenBank/DDBJ databases">
        <authorList>
            <person name="Petersen C."/>
        </authorList>
    </citation>
    <scope>NUCLEOTIDE SEQUENCE</scope>
    <source>
        <strain evidence="2">IBT 16849</strain>
    </source>
</reference>
<evidence type="ECO:0000256" key="1">
    <source>
        <dbReference type="SAM" id="MobiDB-lite"/>
    </source>
</evidence>
<dbReference type="AlphaFoldDB" id="A0A9W9MU00"/>
<reference evidence="2" key="2">
    <citation type="journal article" date="2023" name="IMA Fungus">
        <title>Comparative genomic study of the Penicillium genus elucidates a diverse pangenome and 15 lateral gene transfer events.</title>
        <authorList>
            <person name="Petersen C."/>
            <person name="Sorensen T."/>
            <person name="Nielsen M.R."/>
            <person name="Sondergaard T.E."/>
            <person name="Sorensen J.L."/>
            <person name="Fitzpatrick D.A."/>
            <person name="Frisvad J.C."/>
            <person name="Nielsen K.L."/>
        </authorList>
    </citation>
    <scope>NUCLEOTIDE SEQUENCE</scope>
    <source>
        <strain evidence="2">IBT 16849</strain>
    </source>
</reference>
<sequence length="494" mass="54895">MDLSQLPDITGLLVRPDNPPRNDVEGMDYPRCAALYNYLAQYSWLAEGRPLATLNEYSANFFTAFGAEAEALRPRLHPSLVAFLDTAMIPPSDSPDQFPPPLSIFAWGLPTPDGLIEEFVADLQDQPVDSLVRLSPVGLSGEGSGGGVIYHQRFHRVAVFMHLDYYDYGFPVEDHPDIWNPLETVLSHWINLIQLGKVVASPHEEPALFDFEKIGPWEWRPYSEAQVITCVSAWDRLCRAIEARISQLPNPLSLIGPISGIDADNPEPLVASTVLDAASVPDPSFARSFLTRARRPRFHYIAPGLLLPPADSSEFVAAQPFAVLPHSQHTAPPVCLFPAEGGDQRPIQLTRTTTPFLLSDYYSMSTDTLTPSCVSAGLYTAAVERNGLDTAEDGFRLLLPFTLNDGWGRSVGARRSDGELADRGSFADLFQHGFKPFGGSYYRPQRLERLLDCWRKLVEEGVWSVGPKGVEGTIDTFKDAESDRWEDYYIPPTW</sequence>
<gene>
    <name evidence="2" type="ORF">N7472_003815</name>
</gene>
<evidence type="ECO:0000313" key="3">
    <source>
        <dbReference type="Proteomes" id="UP001150879"/>
    </source>
</evidence>
<feature type="region of interest" description="Disordered" evidence="1">
    <location>
        <begin position="1"/>
        <end position="21"/>
    </location>
</feature>
<evidence type="ECO:0000313" key="2">
    <source>
        <dbReference type="EMBL" id="KAJ5207367.1"/>
    </source>
</evidence>
<protein>
    <submittedName>
        <fullName evidence="2">Uncharacterized protein</fullName>
    </submittedName>
</protein>
<comment type="caution">
    <text evidence="2">The sequence shown here is derived from an EMBL/GenBank/DDBJ whole genome shotgun (WGS) entry which is preliminary data.</text>
</comment>
<proteinExistence type="predicted"/>